<dbReference type="PANTHER" id="PTHR39323">
    <property type="entry name" value="BLR1149 PROTEIN"/>
    <property type="match status" value="1"/>
</dbReference>
<evidence type="ECO:0000313" key="3">
    <source>
        <dbReference type="Proteomes" id="UP000075320"/>
    </source>
</evidence>
<evidence type="ECO:0000259" key="1">
    <source>
        <dbReference type="Pfam" id="PF00149"/>
    </source>
</evidence>
<feature type="domain" description="Calcineurin-like phosphoesterase" evidence="1">
    <location>
        <begin position="25"/>
        <end position="158"/>
    </location>
</feature>
<dbReference type="Proteomes" id="UP000075320">
    <property type="component" value="Unassembled WGS sequence"/>
</dbReference>
<dbReference type="InterPro" id="IPR004843">
    <property type="entry name" value="Calcineurin-like_PHP"/>
</dbReference>
<dbReference type="NCBIfam" id="TIGR04123">
    <property type="entry name" value="P_estr_lig_assc"/>
    <property type="match status" value="1"/>
</dbReference>
<dbReference type="PANTHER" id="PTHR39323:SF1">
    <property type="entry name" value="BLR1149 PROTEIN"/>
    <property type="match status" value="1"/>
</dbReference>
<dbReference type="Gene3D" id="3.60.21.10">
    <property type="match status" value="1"/>
</dbReference>
<proteinExistence type="predicted"/>
<comment type="caution">
    <text evidence="2">The sequence shown here is derived from an EMBL/GenBank/DDBJ whole genome shotgun (WGS) entry which is preliminary data.</text>
</comment>
<dbReference type="PIRSF" id="PIRSF000887">
    <property type="entry name" value="Pesterase_MJ0037"/>
    <property type="match status" value="1"/>
</dbReference>
<organism evidence="2 3">
    <name type="scientific">Bdellovibrio bacteriovorus</name>
    <dbReference type="NCBI Taxonomy" id="959"/>
    <lineage>
        <taxon>Bacteria</taxon>
        <taxon>Pseudomonadati</taxon>
        <taxon>Bdellovibrionota</taxon>
        <taxon>Bdellovibrionia</taxon>
        <taxon>Bdellovibrionales</taxon>
        <taxon>Pseudobdellovibrionaceae</taxon>
        <taxon>Bdellovibrio</taxon>
    </lineage>
</organism>
<dbReference type="InterPro" id="IPR024173">
    <property type="entry name" value="Pesterase_MJ0037-like"/>
</dbReference>
<dbReference type="RefSeq" id="WP_061836764.1">
    <property type="nucleotide sequence ID" value="NZ_LUKE01000006.1"/>
</dbReference>
<protein>
    <recommendedName>
        <fullName evidence="1">Calcineurin-like phosphoesterase domain-containing protein</fullName>
    </recommendedName>
</protein>
<dbReference type="GO" id="GO:0016787">
    <property type="term" value="F:hydrolase activity"/>
    <property type="evidence" value="ECO:0007669"/>
    <property type="project" value="InterPro"/>
</dbReference>
<evidence type="ECO:0000313" key="2">
    <source>
        <dbReference type="EMBL" id="KYG61682.1"/>
    </source>
</evidence>
<accession>A0A150WFB3</accession>
<dbReference type="Pfam" id="PF00149">
    <property type="entry name" value="Metallophos"/>
    <property type="match status" value="1"/>
</dbReference>
<keyword evidence="3" id="KW-1185">Reference proteome</keyword>
<dbReference type="OrthoDB" id="9795838at2"/>
<dbReference type="InterPro" id="IPR026336">
    <property type="entry name" value="PdeM-like"/>
</dbReference>
<dbReference type="SUPFAM" id="SSF56300">
    <property type="entry name" value="Metallo-dependent phosphatases"/>
    <property type="match status" value="1"/>
</dbReference>
<sequence length="215" mass="24873">MKLDLLGESLLLHSEKALIWERLGILILSDVHLGKAESFQAAGIPLPSGDHLLEFQRLEKLIYGNSVRQVYILGDLIHQKSSWSAELLKDLQAFFRKHEDIHWHLIIGNHERGSVEFLKTLKIDLHEEDLEQGPFVFTHGHKQHKSSLFEIRGHIHPRIHLQQGPLRLNLPCFWLEKERLTLPSFGLLTGGYKIKPQKTDRIWGVGENEVFEIPR</sequence>
<dbReference type="AlphaFoldDB" id="A0A150WFB3"/>
<name>A0A150WFB3_BDEBC</name>
<reference evidence="2 3" key="1">
    <citation type="submission" date="2016-03" db="EMBL/GenBank/DDBJ databases">
        <authorList>
            <person name="Ploux O."/>
        </authorList>
    </citation>
    <scope>NUCLEOTIDE SEQUENCE [LARGE SCALE GENOMIC DNA]</scope>
    <source>
        <strain evidence="2 3">R0</strain>
    </source>
</reference>
<dbReference type="InterPro" id="IPR029052">
    <property type="entry name" value="Metallo-depent_PP-like"/>
</dbReference>
<gene>
    <name evidence="2" type="ORF">AZI86_18480</name>
</gene>
<dbReference type="EMBL" id="LUKE01000006">
    <property type="protein sequence ID" value="KYG61682.1"/>
    <property type="molecule type" value="Genomic_DNA"/>
</dbReference>